<dbReference type="PANTHER" id="PTHR33393:SF13">
    <property type="entry name" value="PGA BIOSYNTHESIS PROTEIN CAPA"/>
    <property type="match status" value="1"/>
</dbReference>
<dbReference type="EMBL" id="JAPMXC010000010">
    <property type="protein sequence ID" value="MCY0389006.1"/>
    <property type="molecule type" value="Genomic_DNA"/>
</dbReference>
<accession>A0ABT3ZR50</accession>
<evidence type="ECO:0000313" key="3">
    <source>
        <dbReference type="EMBL" id="MCY0389006.1"/>
    </source>
</evidence>
<dbReference type="SUPFAM" id="SSF56300">
    <property type="entry name" value="Metallo-dependent phosphatases"/>
    <property type="match status" value="1"/>
</dbReference>
<protein>
    <submittedName>
        <fullName evidence="3">CapA family protein</fullName>
    </submittedName>
</protein>
<proteinExistence type="inferred from homology"/>
<organism evidence="3 4">
    <name type="scientific">Robbsia betulipollinis</name>
    <dbReference type="NCBI Taxonomy" id="2981849"/>
    <lineage>
        <taxon>Bacteria</taxon>
        <taxon>Pseudomonadati</taxon>
        <taxon>Pseudomonadota</taxon>
        <taxon>Betaproteobacteria</taxon>
        <taxon>Burkholderiales</taxon>
        <taxon>Burkholderiaceae</taxon>
        <taxon>Robbsia</taxon>
    </lineage>
</organism>
<dbReference type="InterPro" id="IPR052169">
    <property type="entry name" value="CW_Biosynth-Accessory"/>
</dbReference>
<dbReference type="InterPro" id="IPR029052">
    <property type="entry name" value="Metallo-depent_PP-like"/>
</dbReference>
<dbReference type="Pfam" id="PF09587">
    <property type="entry name" value="PGA_cap"/>
    <property type="match status" value="1"/>
</dbReference>
<dbReference type="Proteomes" id="UP001082899">
    <property type="component" value="Unassembled WGS sequence"/>
</dbReference>
<dbReference type="SMART" id="SM00854">
    <property type="entry name" value="PGA_cap"/>
    <property type="match status" value="1"/>
</dbReference>
<evidence type="ECO:0000256" key="1">
    <source>
        <dbReference type="ARBA" id="ARBA00005662"/>
    </source>
</evidence>
<sequence length="367" mass="38538">MAWGVGSTPLCASLQACSSAQENGTTHIALLGQIVIRRAVDEVTWPGRPALQARLADADVVFANLESVVDGPRPGTPTRALLTLHAAKASALRTLSALHVNLLGTANNHAFDLGSDGIRNTLEALRRAGIPTAGTGEKLSVAAAPAYVATSGRQTAVVAFATGMLRPGAAAGPDHIGVNELRRHADGRPHEEDRQRILCAIRAAAKRADVVIACHHNHDRGPGHEAVPDWQRDFAHQCIDAGAAVFAGHGVPVLQGIEIYRAAPLFFGLGNFMFQVAKPVGAYEEGTWEGVMALCAFKNRWCEHVRLIPVVLNEVACDGSVEAGDRGLPTLASPSQADAILARIGARCAAFGTSVSLLSHEGIVTID</sequence>
<evidence type="ECO:0000259" key="2">
    <source>
        <dbReference type="SMART" id="SM00854"/>
    </source>
</evidence>
<dbReference type="InterPro" id="IPR019079">
    <property type="entry name" value="Capsule_synth_CapA"/>
</dbReference>
<reference evidence="3" key="1">
    <citation type="submission" date="2022-11" db="EMBL/GenBank/DDBJ databases">
        <title>Robbsia betulipollinis sp. nov., isolated from pollen of birch (Betula pendula).</title>
        <authorList>
            <person name="Shi H."/>
            <person name="Ambika Manirajan B."/>
            <person name="Ratering S."/>
            <person name="Geissler-Plaum R."/>
            <person name="Schnell S."/>
        </authorList>
    </citation>
    <scope>NUCLEOTIDE SEQUENCE</scope>
    <source>
        <strain evidence="3">Bb-Pol-6</strain>
    </source>
</reference>
<keyword evidence="4" id="KW-1185">Reference proteome</keyword>
<name>A0ABT3ZR50_9BURK</name>
<gene>
    <name evidence="3" type="ORF">OVY01_17785</name>
</gene>
<dbReference type="CDD" id="cd07381">
    <property type="entry name" value="MPP_CapA"/>
    <property type="match status" value="1"/>
</dbReference>
<evidence type="ECO:0000313" key="4">
    <source>
        <dbReference type="Proteomes" id="UP001082899"/>
    </source>
</evidence>
<feature type="domain" description="Capsule synthesis protein CapA" evidence="2">
    <location>
        <begin position="27"/>
        <end position="276"/>
    </location>
</feature>
<dbReference type="PANTHER" id="PTHR33393">
    <property type="entry name" value="POLYGLUTAMINE SYNTHESIS ACCESSORY PROTEIN RV0574C-RELATED"/>
    <property type="match status" value="1"/>
</dbReference>
<comment type="similarity">
    <text evidence="1">Belongs to the CapA family.</text>
</comment>
<comment type="caution">
    <text evidence="3">The sequence shown here is derived from an EMBL/GenBank/DDBJ whole genome shotgun (WGS) entry which is preliminary data.</text>
</comment>